<reference evidence="2" key="1">
    <citation type="journal article" date="2008" name="Nat. Genet.">
        <title>The Pristionchus pacificus genome provides a unique perspective on nematode lifestyle and parasitism.</title>
        <authorList>
            <person name="Dieterich C."/>
            <person name="Clifton S.W."/>
            <person name="Schuster L.N."/>
            <person name="Chinwalla A."/>
            <person name="Delehaunty K."/>
            <person name="Dinkelacker I."/>
            <person name="Fulton L."/>
            <person name="Fulton R."/>
            <person name="Godfrey J."/>
            <person name="Minx P."/>
            <person name="Mitreva M."/>
            <person name="Roeseler W."/>
            <person name="Tian H."/>
            <person name="Witte H."/>
            <person name="Yang S.P."/>
            <person name="Wilson R.K."/>
            <person name="Sommer R.J."/>
        </authorList>
    </citation>
    <scope>NUCLEOTIDE SEQUENCE [LARGE SCALE GENOMIC DNA]</scope>
    <source>
        <strain evidence="2">PS312</strain>
    </source>
</reference>
<gene>
    <name evidence="1" type="primary">WBGene00279925</name>
</gene>
<dbReference type="Proteomes" id="UP000005239">
    <property type="component" value="Unassembled WGS sequence"/>
</dbReference>
<sequence length="122" mass="14022">RKVFSYEEVKYVIMPISTLLKKCSSQLINSVLEVSTRFVCLVPQNGYTGLNQLEKIFAQTDKVSTSFAILRNAQCIERPNESPWRIVADLPVDLDCIQEFSLILQPNINVIREQVNRNECKM</sequence>
<keyword evidence="2" id="KW-1185">Reference proteome</keyword>
<reference evidence="1" key="2">
    <citation type="submission" date="2022-06" db="UniProtKB">
        <authorList>
            <consortium name="EnsemblMetazoa"/>
        </authorList>
    </citation>
    <scope>IDENTIFICATION</scope>
    <source>
        <strain evidence="1">PS312</strain>
    </source>
</reference>
<dbReference type="AlphaFoldDB" id="A0A2A6CKA4"/>
<dbReference type="PANTHER" id="PTHR31024">
    <property type="entry name" value="C-TYPE LECTIN"/>
    <property type="match status" value="1"/>
</dbReference>
<accession>A0A2A6CKA4</accession>
<organism evidence="1 2">
    <name type="scientific">Pristionchus pacificus</name>
    <name type="common">Parasitic nematode worm</name>
    <dbReference type="NCBI Taxonomy" id="54126"/>
    <lineage>
        <taxon>Eukaryota</taxon>
        <taxon>Metazoa</taxon>
        <taxon>Ecdysozoa</taxon>
        <taxon>Nematoda</taxon>
        <taxon>Chromadorea</taxon>
        <taxon>Rhabditida</taxon>
        <taxon>Rhabditina</taxon>
        <taxon>Diplogasteromorpha</taxon>
        <taxon>Diplogasteroidea</taxon>
        <taxon>Neodiplogasteridae</taxon>
        <taxon>Pristionchus</taxon>
    </lineage>
</organism>
<dbReference type="PANTHER" id="PTHR31024:SF3">
    <property type="entry name" value="C-TYPE LECTIN-RELATED"/>
    <property type="match status" value="1"/>
</dbReference>
<evidence type="ECO:0000313" key="2">
    <source>
        <dbReference type="Proteomes" id="UP000005239"/>
    </source>
</evidence>
<dbReference type="EnsemblMetazoa" id="PPA41556.1">
    <property type="protein sequence ID" value="PPA41556.1"/>
    <property type="gene ID" value="WBGene00279925"/>
</dbReference>
<proteinExistence type="predicted"/>
<evidence type="ECO:0000313" key="1">
    <source>
        <dbReference type="EnsemblMetazoa" id="PPA41556.1"/>
    </source>
</evidence>
<accession>A0A8R1YYI5</accession>
<protein>
    <submittedName>
        <fullName evidence="1">Uncharacterized protein</fullName>
    </submittedName>
</protein>
<name>A0A2A6CKA4_PRIPA</name>